<dbReference type="Proteomes" id="UP001149719">
    <property type="component" value="Unassembled WGS sequence"/>
</dbReference>
<feature type="transmembrane region" description="Helical" evidence="7">
    <location>
        <begin position="44"/>
        <end position="68"/>
    </location>
</feature>
<feature type="transmembrane region" description="Helical" evidence="7">
    <location>
        <begin position="347"/>
        <end position="368"/>
    </location>
</feature>
<feature type="transmembrane region" description="Helical" evidence="7">
    <location>
        <begin position="307"/>
        <end position="335"/>
    </location>
</feature>
<dbReference type="SUPFAM" id="SSF161070">
    <property type="entry name" value="SNF-like"/>
    <property type="match status" value="1"/>
</dbReference>
<dbReference type="Pfam" id="PF00209">
    <property type="entry name" value="SNF"/>
    <property type="match status" value="2"/>
</dbReference>
<evidence type="ECO:0000313" key="9">
    <source>
        <dbReference type="Proteomes" id="UP001149719"/>
    </source>
</evidence>
<dbReference type="InterPro" id="IPR037272">
    <property type="entry name" value="SNS_sf"/>
</dbReference>
<feature type="transmembrane region" description="Helical" evidence="7">
    <location>
        <begin position="175"/>
        <end position="196"/>
    </location>
</feature>
<feature type="transmembrane region" description="Helical" evidence="7">
    <location>
        <begin position="152"/>
        <end position="168"/>
    </location>
</feature>
<evidence type="ECO:0000256" key="5">
    <source>
        <dbReference type="ARBA" id="ARBA00023136"/>
    </source>
</evidence>
<feature type="transmembrane region" description="Helical" evidence="7">
    <location>
        <begin position="259"/>
        <end position="287"/>
    </location>
</feature>
<accession>A0ABT4JUU3</accession>
<evidence type="ECO:0000313" key="8">
    <source>
        <dbReference type="EMBL" id="MCZ2722172.1"/>
    </source>
</evidence>
<dbReference type="PROSITE" id="PS00610">
    <property type="entry name" value="NA_NEUROTRAN_SYMP_1"/>
    <property type="match status" value="1"/>
</dbReference>
<dbReference type="InterPro" id="IPR047218">
    <property type="entry name" value="YocR/YhdH-like"/>
</dbReference>
<keyword evidence="2 6" id="KW-0813">Transport</keyword>
<dbReference type="PROSITE" id="PS50267">
    <property type="entry name" value="NA_NEUROTRAN_SYMP_3"/>
    <property type="match status" value="1"/>
</dbReference>
<protein>
    <recommendedName>
        <fullName evidence="6">Transporter</fullName>
    </recommendedName>
</protein>
<keyword evidence="6" id="KW-0769">Symport</keyword>
<dbReference type="PRINTS" id="PR00176">
    <property type="entry name" value="NANEUSMPORT"/>
</dbReference>
<keyword evidence="4 7" id="KW-1133">Transmembrane helix</keyword>
<comment type="subcellular location">
    <subcellularLocation>
        <location evidence="1">Membrane</location>
        <topology evidence="1">Multi-pass membrane protein</topology>
    </subcellularLocation>
</comment>
<evidence type="ECO:0000256" key="7">
    <source>
        <dbReference type="SAM" id="Phobius"/>
    </source>
</evidence>
<feature type="transmembrane region" description="Helical" evidence="7">
    <location>
        <begin position="222"/>
        <end position="247"/>
    </location>
</feature>
<dbReference type="PANTHER" id="PTHR42948:SF1">
    <property type="entry name" value="TRANSPORTER"/>
    <property type="match status" value="1"/>
</dbReference>
<comment type="caution">
    <text evidence="8">The sequence shown here is derived from an EMBL/GenBank/DDBJ whole genome shotgun (WGS) entry which is preliminary data.</text>
</comment>
<reference evidence="8" key="1">
    <citation type="submission" date="2022-12" db="EMBL/GenBank/DDBJ databases">
        <title>Marinomonas 15G1-11 sp. nov, isolated from marine algae.</title>
        <authorList>
            <person name="Butt M."/>
            <person name="Choi D.G."/>
            <person name="Kim J.M."/>
            <person name="Lee J.K."/>
            <person name="Baek J.H."/>
            <person name="Jeon C.O."/>
        </authorList>
    </citation>
    <scope>NUCLEOTIDE SEQUENCE</scope>
    <source>
        <strain evidence="8">15G1-11</strain>
    </source>
</reference>
<evidence type="ECO:0000256" key="4">
    <source>
        <dbReference type="ARBA" id="ARBA00022989"/>
    </source>
</evidence>
<evidence type="ECO:0000256" key="3">
    <source>
        <dbReference type="ARBA" id="ARBA00022692"/>
    </source>
</evidence>
<proteinExistence type="inferred from homology"/>
<dbReference type="RefSeq" id="WP_269125594.1">
    <property type="nucleotide sequence ID" value="NZ_JAPUBN010000016.1"/>
</dbReference>
<dbReference type="InterPro" id="IPR000175">
    <property type="entry name" value="Na/ntran_symport"/>
</dbReference>
<feature type="transmembrane region" description="Helical" evidence="7">
    <location>
        <begin position="95"/>
        <end position="120"/>
    </location>
</feature>
<name>A0ABT4JUU3_9GAMM</name>
<sequence>MPENRCVQGIWSSPWLFILAASGSAVGLGNIWKFPYMVGENGGGAFLFVYLLCLLFVGLPVLIAEVALGRSVRANPIDTINDLHERRIIKKAWVFVPYLAGLAGFLILSFYSVIAGWALAFFERSLKGVFVGTDEYKTQSIFKGLIESPAEMLLWHSVFVVLVILAVGQSVTKGLAVLVKVLLPVLILMLIGLSIYSSLVGDVEQTLIFLFSWNWNQITPNVVLSAVGHAFFSLSIGMGGMFAYAAYMSKHMSIARACTIVVGIDSLVAILAGLVVLPLVFSLNIAIDSGPSLTFVSLPVAFGSLPGGQLVGAVFFLLLILAALTSAISMLELFVSWLHERFYVGRFKAALLLGIGVWFLGLVSLLSLNDWGDWTIFGYVFFDALDKFTSLILLPIVAILLSVLVALNLPRSMLENELITRNPKHFKWWYNVLKFFSIPIMLVITIIGWIGV</sequence>
<dbReference type="NCBIfam" id="NF037979">
    <property type="entry name" value="Na_transp"/>
    <property type="match status" value="1"/>
</dbReference>
<evidence type="ECO:0000256" key="2">
    <source>
        <dbReference type="ARBA" id="ARBA00022448"/>
    </source>
</evidence>
<feature type="transmembrane region" description="Helical" evidence="7">
    <location>
        <begin position="388"/>
        <end position="407"/>
    </location>
</feature>
<comment type="similarity">
    <text evidence="6">Belongs to the sodium:neurotransmitter symporter (SNF) (TC 2.A.22) family.</text>
</comment>
<dbReference type="PANTHER" id="PTHR42948">
    <property type="entry name" value="TRANSPORTER"/>
    <property type="match status" value="1"/>
</dbReference>
<evidence type="ECO:0000256" key="1">
    <source>
        <dbReference type="ARBA" id="ARBA00004141"/>
    </source>
</evidence>
<evidence type="ECO:0000256" key="6">
    <source>
        <dbReference type="RuleBase" id="RU003732"/>
    </source>
</evidence>
<gene>
    <name evidence="8" type="ORF">O1D97_11100</name>
</gene>
<keyword evidence="9" id="KW-1185">Reference proteome</keyword>
<keyword evidence="3 6" id="KW-0812">Transmembrane</keyword>
<dbReference type="EMBL" id="JAPUBN010000016">
    <property type="protein sequence ID" value="MCZ2722172.1"/>
    <property type="molecule type" value="Genomic_DNA"/>
</dbReference>
<organism evidence="8 9">
    <name type="scientific">Marinomonas phaeophyticola</name>
    <dbReference type="NCBI Taxonomy" id="3004091"/>
    <lineage>
        <taxon>Bacteria</taxon>
        <taxon>Pseudomonadati</taxon>
        <taxon>Pseudomonadota</taxon>
        <taxon>Gammaproteobacteria</taxon>
        <taxon>Oceanospirillales</taxon>
        <taxon>Oceanospirillaceae</taxon>
        <taxon>Marinomonas</taxon>
    </lineage>
</organism>
<keyword evidence="5 7" id="KW-0472">Membrane</keyword>
<feature type="transmembrane region" description="Helical" evidence="7">
    <location>
        <begin position="12"/>
        <end position="32"/>
    </location>
</feature>
<dbReference type="CDD" id="cd10336">
    <property type="entry name" value="SLC6sbd_Tyt1-Like"/>
    <property type="match status" value="1"/>
</dbReference>
<feature type="transmembrane region" description="Helical" evidence="7">
    <location>
        <begin position="428"/>
        <end position="450"/>
    </location>
</feature>